<keyword evidence="3" id="KW-1185">Reference proteome</keyword>
<dbReference type="InterPro" id="IPR006941">
    <property type="entry name" value="RNase_CAF1"/>
</dbReference>
<comment type="caution">
    <text evidence="2">The sequence shown here is derived from an EMBL/GenBank/DDBJ whole genome shotgun (WGS) entry which is preliminary data.</text>
</comment>
<protein>
    <submittedName>
        <fullName evidence="2">PNLDC1</fullName>
    </submittedName>
</protein>
<dbReference type="GO" id="GO:0005634">
    <property type="term" value="C:nucleus"/>
    <property type="evidence" value="ECO:0007669"/>
    <property type="project" value="TreeGrafter"/>
</dbReference>
<evidence type="ECO:0000313" key="3">
    <source>
        <dbReference type="Proteomes" id="UP000593567"/>
    </source>
</evidence>
<name>A0A7J7J3N0_BUGNE</name>
<dbReference type="GO" id="GO:1990431">
    <property type="term" value="P:priRNA 3'-end processing"/>
    <property type="evidence" value="ECO:0007669"/>
    <property type="project" value="TreeGrafter"/>
</dbReference>
<organism evidence="2 3">
    <name type="scientific">Bugula neritina</name>
    <name type="common">Brown bryozoan</name>
    <name type="synonym">Sertularia neritina</name>
    <dbReference type="NCBI Taxonomy" id="10212"/>
    <lineage>
        <taxon>Eukaryota</taxon>
        <taxon>Metazoa</taxon>
        <taxon>Spiralia</taxon>
        <taxon>Lophotrochozoa</taxon>
        <taxon>Bryozoa</taxon>
        <taxon>Gymnolaemata</taxon>
        <taxon>Cheilostomatida</taxon>
        <taxon>Flustrina</taxon>
        <taxon>Buguloidea</taxon>
        <taxon>Bugulidae</taxon>
        <taxon>Bugula</taxon>
    </lineage>
</organism>
<dbReference type="GO" id="GO:1990432">
    <property type="term" value="P:siRNA 3'-end processing"/>
    <property type="evidence" value="ECO:0007669"/>
    <property type="project" value="TreeGrafter"/>
</dbReference>
<dbReference type="EMBL" id="VXIV02003199">
    <property type="protein sequence ID" value="KAF6020028.1"/>
    <property type="molecule type" value="Genomic_DNA"/>
</dbReference>
<proteinExistence type="inferred from homology"/>
<dbReference type="GO" id="GO:0000175">
    <property type="term" value="F:3'-5'-RNA exonuclease activity"/>
    <property type="evidence" value="ECO:0007669"/>
    <property type="project" value="TreeGrafter"/>
</dbReference>
<dbReference type="GO" id="GO:0003723">
    <property type="term" value="F:RNA binding"/>
    <property type="evidence" value="ECO:0007669"/>
    <property type="project" value="TreeGrafter"/>
</dbReference>
<gene>
    <name evidence="2" type="ORF">EB796_021688</name>
</gene>
<evidence type="ECO:0000313" key="2">
    <source>
        <dbReference type="EMBL" id="KAF6020028.1"/>
    </source>
</evidence>
<dbReference type="AlphaFoldDB" id="A0A7J7J3N0"/>
<dbReference type="GO" id="GO:0005783">
    <property type="term" value="C:endoplasmic reticulum"/>
    <property type="evidence" value="ECO:0007669"/>
    <property type="project" value="TreeGrafter"/>
</dbReference>
<dbReference type="GO" id="GO:0000289">
    <property type="term" value="P:nuclear-transcribed mRNA poly(A) tail shortening"/>
    <property type="evidence" value="ECO:0007669"/>
    <property type="project" value="TreeGrafter"/>
</dbReference>
<dbReference type="Gene3D" id="3.30.420.10">
    <property type="entry name" value="Ribonuclease H-like superfamily/Ribonuclease H"/>
    <property type="match status" value="1"/>
</dbReference>
<sequence>MHLKVTDHFYFSLFDSAEQRYLKARLNVQAIALAQFGLTAYVSVGANRYDAYMYNFYLFPEAIGGIDTRFTMQASSVQFLTQYKFDFNKMMYEDYLRANSGFSSNLTDAHQALLRKYCSKIARWLIHAKEDDVFTLEKHLDDGEVELSNEVLHRILINRIDNIWPQPSADNVLIVEKVSPSRRAELMEHWSVGETDYEKSLESYRGFTNVIDHVIKKRR</sequence>
<reference evidence="2" key="1">
    <citation type="submission" date="2020-06" db="EMBL/GenBank/DDBJ databases">
        <title>Draft genome of Bugula neritina, a colonial animal packing powerful symbionts and potential medicines.</title>
        <authorList>
            <person name="Rayko M."/>
        </authorList>
    </citation>
    <scope>NUCLEOTIDE SEQUENCE [LARGE SCALE GENOMIC DNA]</scope>
    <source>
        <strain evidence="2">Kwan_BN1</strain>
    </source>
</reference>
<comment type="similarity">
    <text evidence="1">Belongs to the CAF1 family.</text>
</comment>
<dbReference type="PANTHER" id="PTHR15092:SF22">
    <property type="entry name" value="POLY(A)-SPECIFIC RIBONUCLEASE PNLDC1"/>
    <property type="match status" value="1"/>
</dbReference>
<dbReference type="InterPro" id="IPR036397">
    <property type="entry name" value="RNaseH_sf"/>
</dbReference>
<dbReference type="Pfam" id="PF04857">
    <property type="entry name" value="CAF1"/>
    <property type="match status" value="1"/>
</dbReference>
<dbReference type="Proteomes" id="UP000593567">
    <property type="component" value="Unassembled WGS sequence"/>
</dbReference>
<evidence type="ECO:0000256" key="1">
    <source>
        <dbReference type="ARBA" id="ARBA00008372"/>
    </source>
</evidence>
<accession>A0A7J7J3N0</accession>
<dbReference type="PANTHER" id="PTHR15092">
    <property type="entry name" value="POLY A -SPECIFIC RIBONUCLEASE/TARGET OF EGR1, MEMBER 1"/>
    <property type="match status" value="1"/>
</dbReference>
<dbReference type="InterPro" id="IPR012337">
    <property type="entry name" value="RNaseH-like_sf"/>
</dbReference>
<dbReference type="OrthoDB" id="414075at2759"/>
<dbReference type="SUPFAM" id="SSF53098">
    <property type="entry name" value="Ribonuclease H-like"/>
    <property type="match status" value="1"/>
</dbReference>
<dbReference type="InterPro" id="IPR051181">
    <property type="entry name" value="CAF1_poly(A)_ribonucleases"/>
</dbReference>